<name>A0A426YUC8_ENSVE</name>
<reference evidence="1 2" key="1">
    <citation type="journal article" date="2014" name="Agronomy (Basel)">
        <title>A Draft Genome Sequence for Ensete ventricosum, the Drought-Tolerant Tree Against Hunger.</title>
        <authorList>
            <person name="Harrison J."/>
            <person name="Moore K.A."/>
            <person name="Paszkiewicz K."/>
            <person name="Jones T."/>
            <person name="Grant M."/>
            <person name="Ambacheew D."/>
            <person name="Muzemil S."/>
            <person name="Studholme D.J."/>
        </authorList>
    </citation>
    <scope>NUCLEOTIDE SEQUENCE [LARGE SCALE GENOMIC DNA]</scope>
</reference>
<organism evidence="1 2">
    <name type="scientific">Ensete ventricosum</name>
    <name type="common">Abyssinian banana</name>
    <name type="synonym">Musa ensete</name>
    <dbReference type="NCBI Taxonomy" id="4639"/>
    <lineage>
        <taxon>Eukaryota</taxon>
        <taxon>Viridiplantae</taxon>
        <taxon>Streptophyta</taxon>
        <taxon>Embryophyta</taxon>
        <taxon>Tracheophyta</taxon>
        <taxon>Spermatophyta</taxon>
        <taxon>Magnoliopsida</taxon>
        <taxon>Liliopsida</taxon>
        <taxon>Zingiberales</taxon>
        <taxon>Musaceae</taxon>
        <taxon>Ensete</taxon>
    </lineage>
</organism>
<evidence type="ECO:0000313" key="2">
    <source>
        <dbReference type="Proteomes" id="UP000287651"/>
    </source>
</evidence>
<dbReference type="InterPro" id="IPR029063">
    <property type="entry name" value="SAM-dependent_MTases_sf"/>
</dbReference>
<gene>
    <name evidence="1" type="ORF">B296_00031390</name>
</gene>
<dbReference type="Proteomes" id="UP000287651">
    <property type="component" value="Unassembled WGS sequence"/>
</dbReference>
<sequence>MHRQVIGIDIDPQSLEIASINAADMELDIDFIWCDINKLRWREQLFEIAMLELRFDVPQIYKFHKKKEVNIVVDLWRFVPYPTEGSADS</sequence>
<dbReference type="InterPro" id="IPR051720">
    <property type="entry name" value="rRNA_MeTrfase/Polyamine_Synth"/>
</dbReference>
<dbReference type="EMBL" id="AMZH03010145">
    <property type="protein sequence ID" value="RRT55315.1"/>
    <property type="molecule type" value="Genomic_DNA"/>
</dbReference>
<proteinExistence type="predicted"/>
<dbReference type="PANTHER" id="PTHR23290:SF0">
    <property type="entry name" value="RRNA N6-ADENOSINE-METHYLTRANSFERASE METTL5"/>
    <property type="match status" value="1"/>
</dbReference>
<protein>
    <submittedName>
        <fullName evidence="1">Uncharacterized protein</fullName>
    </submittedName>
</protein>
<dbReference type="SUPFAM" id="SSF53335">
    <property type="entry name" value="S-adenosyl-L-methionine-dependent methyltransferases"/>
    <property type="match status" value="1"/>
</dbReference>
<evidence type="ECO:0000313" key="1">
    <source>
        <dbReference type="EMBL" id="RRT55315.1"/>
    </source>
</evidence>
<comment type="caution">
    <text evidence="1">The sequence shown here is derived from an EMBL/GenBank/DDBJ whole genome shotgun (WGS) entry which is preliminary data.</text>
</comment>
<dbReference type="Gene3D" id="3.40.50.150">
    <property type="entry name" value="Vaccinia Virus protein VP39"/>
    <property type="match status" value="1"/>
</dbReference>
<dbReference type="AlphaFoldDB" id="A0A426YUC8"/>
<dbReference type="GO" id="GO:0008988">
    <property type="term" value="F:rRNA (adenine-N6-)-methyltransferase activity"/>
    <property type="evidence" value="ECO:0007669"/>
    <property type="project" value="TreeGrafter"/>
</dbReference>
<dbReference type="PANTHER" id="PTHR23290">
    <property type="entry name" value="RRNA N6-ADENOSINE-METHYLTRANSFERASE METTL5"/>
    <property type="match status" value="1"/>
</dbReference>
<accession>A0A426YUC8</accession>